<evidence type="ECO:0000313" key="4">
    <source>
        <dbReference type="EnsemblMetazoa" id="CapteP135059"/>
    </source>
</evidence>
<keyword evidence="5" id="KW-1185">Reference proteome</keyword>
<feature type="non-terminal residue" evidence="3">
    <location>
        <position position="1"/>
    </location>
</feature>
<organism evidence="3">
    <name type="scientific">Capitella teleta</name>
    <name type="common">Polychaete worm</name>
    <dbReference type="NCBI Taxonomy" id="283909"/>
    <lineage>
        <taxon>Eukaryota</taxon>
        <taxon>Metazoa</taxon>
        <taxon>Spiralia</taxon>
        <taxon>Lophotrochozoa</taxon>
        <taxon>Annelida</taxon>
        <taxon>Polychaeta</taxon>
        <taxon>Sedentaria</taxon>
        <taxon>Scolecida</taxon>
        <taxon>Capitellidae</taxon>
        <taxon>Capitella</taxon>
    </lineage>
</organism>
<reference evidence="5" key="1">
    <citation type="submission" date="2012-12" db="EMBL/GenBank/DDBJ databases">
        <authorList>
            <person name="Hellsten U."/>
            <person name="Grimwood J."/>
            <person name="Chapman J.A."/>
            <person name="Shapiro H."/>
            <person name="Aerts A."/>
            <person name="Otillar R.P."/>
            <person name="Terry A.Y."/>
            <person name="Boore J.L."/>
            <person name="Simakov O."/>
            <person name="Marletaz F."/>
            <person name="Cho S.-J."/>
            <person name="Edsinger-Gonzales E."/>
            <person name="Havlak P."/>
            <person name="Kuo D.-H."/>
            <person name="Larsson T."/>
            <person name="Lv J."/>
            <person name="Arendt D."/>
            <person name="Savage R."/>
            <person name="Osoegawa K."/>
            <person name="de Jong P."/>
            <person name="Lindberg D.R."/>
            <person name="Seaver E.C."/>
            <person name="Weisblat D.A."/>
            <person name="Putnam N.H."/>
            <person name="Grigoriev I.V."/>
            <person name="Rokhsar D.S."/>
        </authorList>
    </citation>
    <scope>NUCLEOTIDE SEQUENCE</scope>
    <source>
        <strain evidence="5">I ESC-2004</strain>
    </source>
</reference>
<feature type="domain" description="Rho-GAP" evidence="2">
    <location>
        <begin position="4"/>
        <end position="201"/>
    </location>
</feature>
<dbReference type="OMA" id="CAGACHN"/>
<reference evidence="4" key="3">
    <citation type="submission" date="2015-06" db="UniProtKB">
        <authorList>
            <consortium name="EnsemblMetazoa"/>
        </authorList>
    </citation>
    <scope>IDENTIFICATION</scope>
</reference>
<dbReference type="HOGENOM" id="CLU_015883_3_1_1"/>
<dbReference type="GO" id="GO:0007165">
    <property type="term" value="P:signal transduction"/>
    <property type="evidence" value="ECO:0007669"/>
    <property type="project" value="InterPro"/>
</dbReference>
<dbReference type="EMBL" id="KB303150">
    <property type="protein sequence ID" value="ELU03447.1"/>
    <property type="molecule type" value="Genomic_DNA"/>
</dbReference>
<dbReference type="STRING" id="283909.R7UJN1"/>
<dbReference type="InterPro" id="IPR051025">
    <property type="entry name" value="RhoGAP"/>
</dbReference>
<sequence>IFGQAVDETMKYEHIKDPHKKVPTIVEMCVDYLRNNALDIEGLFRLPGRNSFVKELKEMFDVGERPDFVALQTDVHSVASLLKAYLRDLPESIIPVQFYDAVRKIVVRDVEQSPEKAYPRMYQLLSNIPPDNYNLLHYLCDFLYEVASFSEKNKMTPMNLATVFAQSIIMPESDDPAILMGTSNVRTRVVHVLISECKNIFKMEYNP</sequence>
<gene>
    <name evidence="3" type="ORF">CAPTEDRAFT_135059</name>
</gene>
<evidence type="ECO:0000259" key="2">
    <source>
        <dbReference type="PROSITE" id="PS50238"/>
    </source>
</evidence>
<dbReference type="InterPro" id="IPR008936">
    <property type="entry name" value="Rho_GTPase_activation_prot"/>
</dbReference>
<dbReference type="EnsemblMetazoa" id="CapteT135059">
    <property type="protein sequence ID" value="CapteP135059"/>
    <property type="gene ID" value="CapteG135059"/>
</dbReference>
<dbReference type="GO" id="GO:0005096">
    <property type="term" value="F:GTPase activator activity"/>
    <property type="evidence" value="ECO:0007669"/>
    <property type="project" value="UniProtKB-KW"/>
</dbReference>
<dbReference type="PANTHER" id="PTHR15228:SF24">
    <property type="entry name" value="RHO-GAP DOMAIN-CONTAINING PROTEIN"/>
    <property type="match status" value="1"/>
</dbReference>
<dbReference type="EMBL" id="AMQN01008453">
    <property type="status" value="NOT_ANNOTATED_CDS"/>
    <property type="molecule type" value="Genomic_DNA"/>
</dbReference>
<dbReference type="Proteomes" id="UP000014760">
    <property type="component" value="Unassembled WGS sequence"/>
</dbReference>
<feature type="non-terminal residue" evidence="3">
    <location>
        <position position="207"/>
    </location>
</feature>
<evidence type="ECO:0000256" key="1">
    <source>
        <dbReference type="ARBA" id="ARBA00022468"/>
    </source>
</evidence>
<name>R7UJN1_CAPTE</name>
<dbReference type="OrthoDB" id="185175at2759"/>
<accession>R7UJN1</accession>
<dbReference type="Gene3D" id="1.10.555.10">
    <property type="entry name" value="Rho GTPase activation protein"/>
    <property type="match status" value="1"/>
</dbReference>
<dbReference type="PROSITE" id="PS50238">
    <property type="entry name" value="RHOGAP"/>
    <property type="match status" value="1"/>
</dbReference>
<dbReference type="Pfam" id="PF00620">
    <property type="entry name" value="RhoGAP"/>
    <property type="match status" value="1"/>
</dbReference>
<protein>
    <recommendedName>
        <fullName evidence="2">Rho-GAP domain-containing protein</fullName>
    </recommendedName>
</protein>
<evidence type="ECO:0000313" key="3">
    <source>
        <dbReference type="EMBL" id="ELU03447.1"/>
    </source>
</evidence>
<dbReference type="AlphaFoldDB" id="R7UJN1"/>
<dbReference type="SUPFAM" id="SSF48350">
    <property type="entry name" value="GTPase activation domain, GAP"/>
    <property type="match status" value="1"/>
</dbReference>
<reference evidence="3 5" key="2">
    <citation type="journal article" date="2013" name="Nature">
        <title>Insights into bilaterian evolution from three spiralian genomes.</title>
        <authorList>
            <person name="Simakov O."/>
            <person name="Marletaz F."/>
            <person name="Cho S.J."/>
            <person name="Edsinger-Gonzales E."/>
            <person name="Havlak P."/>
            <person name="Hellsten U."/>
            <person name="Kuo D.H."/>
            <person name="Larsson T."/>
            <person name="Lv J."/>
            <person name="Arendt D."/>
            <person name="Savage R."/>
            <person name="Osoegawa K."/>
            <person name="de Jong P."/>
            <person name="Grimwood J."/>
            <person name="Chapman J.A."/>
            <person name="Shapiro H."/>
            <person name="Aerts A."/>
            <person name="Otillar R.P."/>
            <person name="Terry A.Y."/>
            <person name="Boore J.L."/>
            <person name="Grigoriev I.V."/>
            <person name="Lindberg D.R."/>
            <person name="Seaver E.C."/>
            <person name="Weisblat D.A."/>
            <person name="Putnam N.H."/>
            <person name="Rokhsar D.S."/>
        </authorList>
    </citation>
    <scope>NUCLEOTIDE SEQUENCE</scope>
    <source>
        <strain evidence="3 5">I ESC-2004</strain>
    </source>
</reference>
<keyword evidence="1" id="KW-0343">GTPase activation</keyword>
<proteinExistence type="predicted"/>
<dbReference type="SMART" id="SM00324">
    <property type="entry name" value="RhoGAP"/>
    <property type="match status" value="1"/>
</dbReference>
<dbReference type="InterPro" id="IPR000198">
    <property type="entry name" value="RhoGAP_dom"/>
</dbReference>
<dbReference type="GO" id="GO:0051056">
    <property type="term" value="P:regulation of small GTPase mediated signal transduction"/>
    <property type="evidence" value="ECO:0007669"/>
    <property type="project" value="UniProtKB-ARBA"/>
</dbReference>
<evidence type="ECO:0000313" key="5">
    <source>
        <dbReference type="Proteomes" id="UP000014760"/>
    </source>
</evidence>
<dbReference type="PANTHER" id="PTHR15228">
    <property type="entry name" value="SPERMATHECAL PHYSIOLOGY VARIANT"/>
    <property type="match status" value="1"/>
</dbReference>